<sequence length="72" mass="8312">MLPLMTLPAMPNEMFEMKELKRARKNIKAQGRSTVTALSPRLVRRRGTPCTHRRHQVKSKNVAMTVHSTQTR</sequence>
<reference evidence="2" key="1">
    <citation type="submission" date="2022-01" db="EMBL/GenBank/DDBJ databases">
        <authorList>
            <person name="Braso-Vives M."/>
        </authorList>
    </citation>
    <scope>NUCLEOTIDE SEQUENCE</scope>
</reference>
<dbReference type="Proteomes" id="UP000838412">
    <property type="component" value="Chromosome 13"/>
</dbReference>
<dbReference type="AlphaFoldDB" id="A0A8J9YXM3"/>
<feature type="compositionally biased region" description="Basic residues" evidence="1">
    <location>
        <begin position="46"/>
        <end position="58"/>
    </location>
</feature>
<name>A0A8J9YXM3_BRALA</name>
<organism evidence="2 3">
    <name type="scientific">Branchiostoma lanceolatum</name>
    <name type="common">Common lancelet</name>
    <name type="synonym">Amphioxus lanceolatum</name>
    <dbReference type="NCBI Taxonomy" id="7740"/>
    <lineage>
        <taxon>Eukaryota</taxon>
        <taxon>Metazoa</taxon>
        <taxon>Chordata</taxon>
        <taxon>Cephalochordata</taxon>
        <taxon>Leptocardii</taxon>
        <taxon>Amphioxiformes</taxon>
        <taxon>Branchiostomatidae</taxon>
        <taxon>Branchiostoma</taxon>
    </lineage>
</organism>
<evidence type="ECO:0000313" key="2">
    <source>
        <dbReference type="EMBL" id="CAH1243484.1"/>
    </source>
</evidence>
<dbReference type="EMBL" id="OV696698">
    <property type="protein sequence ID" value="CAH1243484.1"/>
    <property type="molecule type" value="Genomic_DNA"/>
</dbReference>
<evidence type="ECO:0000313" key="3">
    <source>
        <dbReference type="Proteomes" id="UP000838412"/>
    </source>
</evidence>
<keyword evidence="3" id="KW-1185">Reference proteome</keyword>
<protein>
    <submittedName>
        <fullName evidence="2">Hypp7100 protein</fullName>
    </submittedName>
</protein>
<feature type="region of interest" description="Disordered" evidence="1">
    <location>
        <begin position="46"/>
        <end position="72"/>
    </location>
</feature>
<accession>A0A8J9YXM3</accession>
<evidence type="ECO:0000256" key="1">
    <source>
        <dbReference type="SAM" id="MobiDB-lite"/>
    </source>
</evidence>
<proteinExistence type="predicted"/>
<gene>
    <name evidence="2" type="primary">Hypp7100</name>
    <name evidence="2" type="ORF">BLAG_LOCUS6445</name>
</gene>